<evidence type="ECO:0000313" key="2">
    <source>
        <dbReference type="EMBL" id="CAA9525053.1"/>
    </source>
</evidence>
<gene>
    <name evidence="2" type="ORF">AVDCRST_MAG13-3663</name>
</gene>
<organism evidence="2">
    <name type="scientific">uncultured Solirubrobacteraceae bacterium</name>
    <dbReference type="NCBI Taxonomy" id="1162706"/>
    <lineage>
        <taxon>Bacteria</taxon>
        <taxon>Bacillati</taxon>
        <taxon>Actinomycetota</taxon>
        <taxon>Thermoleophilia</taxon>
        <taxon>Solirubrobacterales</taxon>
        <taxon>Solirubrobacteraceae</taxon>
        <taxon>environmental samples</taxon>
    </lineage>
</organism>
<feature type="compositionally biased region" description="Basic and acidic residues" evidence="1">
    <location>
        <begin position="20"/>
        <end position="32"/>
    </location>
</feature>
<proteinExistence type="predicted"/>
<feature type="non-terminal residue" evidence="2">
    <location>
        <position position="1"/>
    </location>
</feature>
<dbReference type="EMBL" id="CADCVO010000569">
    <property type="protein sequence ID" value="CAA9525053.1"/>
    <property type="molecule type" value="Genomic_DNA"/>
</dbReference>
<name>A0A6J4TJL9_9ACTN</name>
<feature type="region of interest" description="Disordered" evidence="1">
    <location>
        <begin position="17"/>
        <end position="38"/>
    </location>
</feature>
<feature type="non-terminal residue" evidence="2">
    <location>
        <position position="38"/>
    </location>
</feature>
<accession>A0A6J4TJL9</accession>
<dbReference type="AlphaFoldDB" id="A0A6J4TJL9"/>
<sequence>FVPGRLARADGAGLPVQDVAEGRDRRDVRVGEGGRGGV</sequence>
<reference evidence="2" key="1">
    <citation type="submission" date="2020-02" db="EMBL/GenBank/DDBJ databases">
        <authorList>
            <person name="Meier V. D."/>
        </authorList>
    </citation>
    <scope>NUCLEOTIDE SEQUENCE</scope>
    <source>
        <strain evidence="2">AVDCRST_MAG13</strain>
    </source>
</reference>
<evidence type="ECO:0000256" key="1">
    <source>
        <dbReference type="SAM" id="MobiDB-lite"/>
    </source>
</evidence>
<protein>
    <submittedName>
        <fullName evidence="2">Uncharacterized protein</fullName>
    </submittedName>
</protein>